<proteinExistence type="predicted"/>
<accession>A0ABU0AS53</accession>
<gene>
    <name evidence="2" type="ORF">J2S72_000078</name>
</gene>
<organism evidence="2 3">
    <name type="scientific">Peptoniphilus koenoeneniae</name>
    <dbReference type="NCBI Taxonomy" id="507751"/>
    <lineage>
        <taxon>Bacteria</taxon>
        <taxon>Bacillati</taxon>
        <taxon>Bacillota</taxon>
        <taxon>Tissierellia</taxon>
        <taxon>Tissierellales</taxon>
        <taxon>Peptoniphilaceae</taxon>
        <taxon>Peptoniphilus</taxon>
    </lineage>
</organism>
<dbReference type="Proteomes" id="UP001236559">
    <property type="component" value="Unassembled WGS sequence"/>
</dbReference>
<feature type="coiled-coil region" evidence="1">
    <location>
        <begin position="1"/>
        <end position="77"/>
    </location>
</feature>
<evidence type="ECO:0000313" key="3">
    <source>
        <dbReference type="Proteomes" id="UP001236559"/>
    </source>
</evidence>
<evidence type="ECO:0000256" key="1">
    <source>
        <dbReference type="SAM" id="Coils"/>
    </source>
</evidence>
<dbReference type="EMBL" id="JAUSTN010000001">
    <property type="protein sequence ID" value="MDQ0274082.1"/>
    <property type="molecule type" value="Genomic_DNA"/>
</dbReference>
<keyword evidence="3" id="KW-1185">Reference proteome</keyword>
<comment type="caution">
    <text evidence="2">The sequence shown here is derived from an EMBL/GenBank/DDBJ whole genome shotgun (WGS) entry which is preliminary data.</text>
</comment>
<name>A0ABU0AS53_9FIRM</name>
<keyword evidence="1" id="KW-0175">Coiled coil</keyword>
<sequence>MSYENKEYNNYEKEIETLKNKINKASQIKSTAVGRLEALEGNKEELIKKLKELNVDPENLDNEILKLQKEIENLISEANSLLPEDL</sequence>
<dbReference type="Gene3D" id="1.10.287.1490">
    <property type="match status" value="1"/>
</dbReference>
<protein>
    <submittedName>
        <fullName evidence="2">Chromosome segregation ATPase</fullName>
    </submittedName>
</protein>
<evidence type="ECO:0000313" key="2">
    <source>
        <dbReference type="EMBL" id="MDQ0274082.1"/>
    </source>
</evidence>
<reference evidence="2 3" key="1">
    <citation type="submission" date="2023-07" db="EMBL/GenBank/DDBJ databases">
        <title>Genomic Encyclopedia of Type Strains, Phase IV (KMG-IV): sequencing the most valuable type-strain genomes for metagenomic binning, comparative biology and taxonomic classification.</title>
        <authorList>
            <person name="Goeker M."/>
        </authorList>
    </citation>
    <scope>NUCLEOTIDE SEQUENCE [LARGE SCALE GENOMIC DNA]</scope>
    <source>
        <strain evidence="2 3">DSM 22616</strain>
    </source>
</reference>
<dbReference type="RefSeq" id="WP_023056343.1">
    <property type="nucleotide sequence ID" value="NZ_JAUSTN010000001.1"/>
</dbReference>